<protein>
    <submittedName>
        <fullName evidence="1">Uncharacterized protein</fullName>
    </submittedName>
</protein>
<comment type="caution">
    <text evidence="1">The sequence shown here is derived from an EMBL/GenBank/DDBJ whole genome shotgun (WGS) entry which is preliminary data.</text>
</comment>
<dbReference type="Proteomes" id="UP001233172">
    <property type="component" value="Unassembled WGS sequence"/>
</dbReference>
<dbReference type="EMBL" id="JASAOG010000112">
    <property type="protein sequence ID" value="KAK0050638.1"/>
    <property type="molecule type" value="Genomic_DNA"/>
</dbReference>
<organism evidence="1 2">
    <name type="scientific">Biomphalaria pfeifferi</name>
    <name type="common">Bloodfluke planorb</name>
    <name type="synonym">Freshwater snail</name>
    <dbReference type="NCBI Taxonomy" id="112525"/>
    <lineage>
        <taxon>Eukaryota</taxon>
        <taxon>Metazoa</taxon>
        <taxon>Spiralia</taxon>
        <taxon>Lophotrochozoa</taxon>
        <taxon>Mollusca</taxon>
        <taxon>Gastropoda</taxon>
        <taxon>Heterobranchia</taxon>
        <taxon>Euthyneura</taxon>
        <taxon>Panpulmonata</taxon>
        <taxon>Hygrophila</taxon>
        <taxon>Lymnaeoidea</taxon>
        <taxon>Planorbidae</taxon>
        <taxon>Biomphalaria</taxon>
    </lineage>
</organism>
<dbReference type="AlphaFoldDB" id="A0AAD8B9U9"/>
<accession>A0AAD8B9U9</accession>
<reference evidence="1" key="2">
    <citation type="submission" date="2023-04" db="EMBL/GenBank/DDBJ databases">
        <authorList>
            <person name="Bu L."/>
            <person name="Lu L."/>
            <person name="Laidemitt M.R."/>
            <person name="Zhang S.M."/>
            <person name="Mutuku M."/>
            <person name="Mkoji G."/>
            <person name="Steinauer M."/>
            <person name="Loker E.S."/>
        </authorList>
    </citation>
    <scope>NUCLEOTIDE SEQUENCE</scope>
    <source>
        <strain evidence="1">KasaAsao</strain>
        <tissue evidence="1">Whole Snail</tissue>
    </source>
</reference>
<keyword evidence="2" id="KW-1185">Reference proteome</keyword>
<reference evidence="1" key="1">
    <citation type="journal article" date="2023" name="PLoS Negl. Trop. Dis.">
        <title>A genome sequence for Biomphalaria pfeifferi, the major vector snail for the human-infecting parasite Schistosoma mansoni.</title>
        <authorList>
            <person name="Bu L."/>
            <person name="Lu L."/>
            <person name="Laidemitt M.R."/>
            <person name="Zhang S.M."/>
            <person name="Mutuku M."/>
            <person name="Mkoji G."/>
            <person name="Steinauer M."/>
            <person name="Loker E.S."/>
        </authorList>
    </citation>
    <scope>NUCLEOTIDE SEQUENCE</scope>
    <source>
        <strain evidence="1">KasaAsao</strain>
    </source>
</reference>
<sequence length="85" mass="8969">MLPGLYLDLADTNPGVGAAGSGHIIVANVNTSGAALLVSISTSLTPPQGLELLEVVIPQKKVTTLKKLHSLQLLRRKLDIFAVNR</sequence>
<evidence type="ECO:0000313" key="1">
    <source>
        <dbReference type="EMBL" id="KAK0050638.1"/>
    </source>
</evidence>
<name>A0AAD8B9U9_BIOPF</name>
<proteinExistence type="predicted"/>
<gene>
    <name evidence="1" type="ORF">Bpfe_019975</name>
</gene>
<evidence type="ECO:0000313" key="2">
    <source>
        <dbReference type="Proteomes" id="UP001233172"/>
    </source>
</evidence>